<dbReference type="Pfam" id="PF12697">
    <property type="entry name" value="Abhydrolase_6"/>
    <property type="match status" value="1"/>
</dbReference>
<dbReference type="InterPro" id="IPR050266">
    <property type="entry name" value="AB_hydrolase_sf"/>
</dbReference>
<dbReference type="AlphaFoldDB" id="A0A1H1XNZ2"/>
<dbReference type="EMBL" id="LT629750">
    <property type="protein sequence ID" value="SDT10958.1"/>
    <property type="molecule type" value="Genomic_DNA"/>
</dbReference>
<proteinExistence type="predicted"/>
<evidence type="ECO:0000259" key="1">
    <source>
        <dbReference type="Pfam" id="PF12697"/>
    </source>
</evidence>
<dbReference type="PRINTS" id="PR00111">
    <property type="entry name" value="ABHYDROLASE"/>
</dbReference>
<organism evidence="2 3">
    <name type="scientific">Bradyrhizobium canariense</name>
    <dbReference type="NCBI Taxonomy" id="255045"/>
    <lineage>
        <taxon>Bacteria</taxon>
        <taxon>Pseudomonadati</taxon>
        <taxon>Pseudomonadota</taxon>
        <taxon>Alphaproteobacteria</taxon>
        <taxon>Hyphomicrobiales</taxon>
        <taxon>Nitrobacteraceae</taxon>
        <taxon>Bradyrhizobium</taxon>
    </lineage>
</organism>
<keyword evidence="3" id="KW-1185">Reference proteome</keyword>
<dbReference type="PANTHER" id="PTHR43798">
    <property type="entry name" value="MONOACYLGLYCEROL LIPASE"/>
    <property type="match status" value="1"/>
</dbReference>
<accession>A0A1H1XNZ2</accession>
<evidence type="ECO:0000313" key="3">
    <source>
        <dbReference type="Proteomes" id="UP000243904"/>
    </source>
</evidence>
<dbReference type="Proteomes" id="UP000243904">
    <property type="component" value="Chromosome I"/>
</dbReference>
<evidence type="ECO:0000313" key="2">
    <source>
        <dbReference type="EMBL" id="SDT10958.1"/>
    </source>
</evidence>
<dbReference type="Gene3D" id="3.40.50.1820">
    <property type="entry name" value="alpha/beta hydrolase"/>
    <property type="match status" value="1"/>
</dbReference>
<gene>
    <name evidence="2" type="ORF">SAMN05444158_4418</name>
</gene>
<reference evidence="3" key="1">
    <citation type="submission" date="2016-10" db="EMBL/GenBank/DDBJ databases">
        <authorList>
            <person name="Varghese N."/>
            <person name="Submissions S."/>
        </authorList>
    </citation>
    <scope>NUCLEOTIDE SEQUENCE [LARGE SCALE GENOMIC DNA]</scope>
    <source>
        <strain evidence="3">GAS369</strain>
    </source>
</reference>
<sequence>MPPAGKRTDIGGIGVNIMRQGQGSPLLFLHGANGASVWLPVFEELSKSFDVIVPEHPGFGQSDDPEWITSIPDIAMFYLNFIEQLDLSDVALVGTSLGGWIAAEIAVRNATRLSSLTLVGPAGVRVKGIPMGDTFMWGPEEGVRNLFANQAIADRMLSMKPTDEQLAILLKNRFTATKLAWEPRGYNPHLEKWLHRIKVPTQIIWGSEDRLIPSQYVKRWKERIPHAAISLVENCGHLPHIERSDVVVETIKNLTGKSA</sequence>
<name>A0A1H1XNZ2_9BRAD</name>
<dbReference type="SUPFAM" id="SSF53474">
    <property type="entry name" value="alpha/beta-Hydrolases"/>
    <property type="match status" value="1"/>
</dbReference>
<dbReference type="InterPro" id="IPR029058">
    <property type="entry name" value="AB_hydrolase_fold"/>
</dbReference>
<dbReference type="InterPro" id="IPR000073">
    <property type="entry name" value="AB_hydrolase_1"/>
</dbReference>
<protein>
    <submittedName>
        <fullName evidence="2">Pimeloyl-ACP methyl ester carboxylesterase</fullName>
    </submittedName>
</protein>
<feature type="domain" description="AB hydrolase-1" evidence="1">
    <location>
        <begin position="26"/>
        <end position="249"/>
    </location>
</feature>